<dbReference type="Proteomes" id="UP000299084">
    <property type="component" value="Unassembled WGS sequence"/>
</dbReference>
<evidence type="ECO:0000313" key="3">
    <source>
        <dbReference type="Proteomes" id="UP000299084"/>
    </source>
</evidence>
<evidence type="ECO:0000256" key="1">
    <source>
        <dbReference type="SAM" id="MobiDB-lite"/>
    </source>
</evidence>
<comment type="caution">
    <text evidence="2">The sequence shown here is derived from an EMBL/GenBank/DDBJ whole genome shotgun (WGS) entry which is preliminary data.</text>
</comment>
<name>A0A5N4D8L6_CAMDR</name>
<keyword evidence="3" id="KW-1185">Reference proteome</keyword>
<feature type="region of interest" description="Disordered" evidence="1">
    <location>
        <begin position="100"/>
        <end position="129"/>
    </location>
</feature>
<organism evidence="2 3">
    <name type="scientific">Camelus dromedarius</name>
    <name type="common">Dromedary</name>
    <name type="synonym">Arabian camel</name>
    <dbReference type="NCBI Taxonomy" id="9838"/>
    <lineage>
        <taxon>Eukaryota</taxon>
        <taxon>Metazoa</taxon>
        <taxon>Chordata</taxon>
        <taxon>Craniata</taxon>
        <taxon>Vertebrata</taxon>
        <taxon>Euteleostomi</taxon>
        <taxon>Mammalia</taxon>
        <taxon>Eutheria</taxon>
        <taxon>Laurasiatheria</taxon>
        <taxon>Artiodactyla</taxon>
        <taxon>Tylopoda</taxon>
        <taxon>Camelidae</taxon>
        <taxon>Camelus</taxon>
    </lineage>
</organism>
<evidence type="ECO:0000313" key="2">
    <source>
        <dbReference type="EMBL" id="KAB1267468.1"/>
    </source>
</evidence>
<gene>
    <name evidence="2" type="ORF">Cadr_000012509</name>
</gene>
<evidence type="ECO:0008006" key="4">
    <source>
        <dbReference type="Google" id="ProtNLM"/>
    </source>
</evidence>
<protein>
    <recommendedName>
        <fullName evidence="4">60S ribosomal protein L29</fullName>
    </recommendedName>
</protein>
<sequence>MRFAKKHKKMGPRRMQAVMPVPRVRVPRLSGPYKGKKAKPKIAKGSASAVDLPTLQTPDSGSLLVLHHPRNQALPAESKTEVQTKAQLNLLLQLQLSSCSSSCSSSAPAPARLPPPKGAQATTTARSGTSFCQSTLVGDKKHSNSLDF</sequence>
<dbReference type="EMBL" id="JWIN03000014">
    <property type="protein sequence ID" value="KAB1267468.1"/>
    <property type="molecule type" value="Genomic_DNA"/>
</dbReference>
<proteinExistence type="predicted"/>
<dbReference type="AlphaFoldDB" id="A0A5N4D8L6"/>
<feature type="compositionally biased region" description="Low complexity" evidence="1">
    <location>
        <begin position="13"/>
        <end position="33"/>
    </location>
</feature>
<feature type="region of interest" description="Disordered" evidence="1">
    <location>
        <begin position="1"/>
        <end position="54"/>
    </location>
</feature>
<reference evidence="2 3" key="1">
    <citation type="journal article" date="2019" name="Mol. Ecol. Resour.">
        <title>Improving Illumina assemblies with Hi-C and long reads: an example with the North African dromedary.</title>
        <authorList>
            <person name="Elbers J.P."/>
            <person name="Rogers M.F."/>
            <person name="Perelman P.L."/>
            <person name="Proskuryakova A.A."/>
            <person name="Serdyukova N.A."/>
            <person name="Johnson W.E."/>
            <person name="Horin P."/>
            <person name="Corander J."/>
            <person name="Murphy D."/>
            <person name="Burger P.A."/>
        </authorList>
    </citation>
    <scope>NUCLEOTIDE SEQUENCE [LARGE SCALE GENOMIC DNA]</scope>
    <source>
        <strain evidence="2">Drom800</strain>
        <tissue evidence="2">Blood</tissue>
    </source>
</reference>
<feature type="compositionally biased region" description="Polar residues" evidence="1">
    <location>
        <begin position="120"/>
        <end position="129"/>
    </location>
</feature>
<accession>A0A5N4D8L6</accession>
<feature type="compositionally biased region" description="Basic residues" evidence="1">
    <location>
        <begin position="1"/>
        <end position="12"/>
    </location>
</feature>